<comment type="caution">
    <text evidence="2">The sequence shown here is derived from an EMBL/GenBank/DDBJ whole genome shotgun (WGS) entry which is preliminary data.</text>
</comment>
<organism evidence="2 3">
    <name type="scientific">Polyplax serrata</name>
    <name type="common">Common mouse louse</name>
    <dbReference type="NCBI Taxonomy" id="468196"/>
    <lineage>
        <taxon>Eukaryota</taxon>
        <taxon>Metazoa</taxon>
        <taxon>Ecdysozoa</taxon>
        <taxon>Arthropoda</taxon>
        <taxon>Hexapoda</taxon>
        <taxon>Insecta</taxon>
        <taxon>Pterygota</taxon>
        <taxon>Neoptera</taxon>
        <taxon>Paraneoptera</taxon>
        <taxon>Psocodea</taxon>
        <taxon>Troctomorpha</taxon>
        <taxon>Phthiraptera</taxon>
        <taxon>Anoplura</taxon>
        <taxon>Polyplacidae</taxon>
        <taxon>Polyplax</taxon>
    </lineage>
</organism>
<name>A0AAN8PTP5_POLSC</name>
<evidence type="ECO:0000256" key="1">
    <source>
        <dbReference type="SAM" id="MobiDB-lite"/>
    </source>
</evidence>
<accession>A0AAN8PTP5</accession>
<dbReference type="AlphaFoldDB" id="A0AAN8PTP5"/>
<dbReference type="EMBL" id="JAWJWE010000006">
    <property type="protein sequence ID" value="KAK6633019.1"/>
    <property type="molecule type" value="Genomic_DNA"/>
</dbReference>
<gene>
    <name evidence="2" type="ORF">RUM43_012762</name>
</gene>
<reference evidence="2 3" key="1">
    <citation type="submission" date="2023-10" db="EMBL/GenBank/DDBJ databases">
        <title>Genomes of two closely related lineages of the louse Polyplax serrata with different host specificities.</title>
        <authorList>
            <person name="Martinu J."/>
            <person name="Tarabai H."/>
            <person name="Stefka J."/>
            <person name="Hypsa V."/>
        </authorList>
    </citation>
    <scope>NUCLEOTIDE SEQUENCE [LARGE SCALE GENOMIC DNA]</scope>
    <source>
        <strain evidence="2">HR10_N</strain>
    </source>
</reference>
<dbReference type="Proteomes" id="UP001372834">
    <property type="component" value="Unassembled WGS sequence"/>
</dbReference>
<protein>
    <submittedName>
        <fullName evidence="2">Uncharacterized protein</fullName>
    </submittedName>
</protein>
<sequence length="193" mass="21603">MLNGNASVHDLEWEITMQLSNDFDKVAPFIVPPGETGDWRETCNSQEAFRECATGGGFHAFERSLGKQQRESKIIEQVELLAARGWSWLATCQELGGKDKGNVSGGRIAEMKREKDRTAEAAGAEAAAAVGTERQQEDNRRRRGSRNRVGVDRLDVSSLRRGMRIHQGVGDLRKGKKAHFRVILFSRMNYTQV</sequence>
<evidence type="ECO:0000313" key="2">
    <source>
        <dbReference type="EMBL" id="KAK6633019.1"/>
    </source>
</evidence>
<feature type="region of interest" description="Disordered" evidence="1">
    <location>
        <begin position="125"/>
        <end position="149"/>
    </location>
</feature>
<proteinExistence type="predicted"/>
<evidence type="ECO:0000313" key="3">
    <source>
        <dbReference type="Proteomes" id="UP001372834"/>
    </source>
</evidence>